<comment type="similarity">
    <text evidence="1">Belongs to the enoyl-CoA hydratase/isomerase family.</text>
</comment>
<accession>A0A1H6T6L6</accession>
<dbReference type="GO" id="GO:0006631">
    <property type="term" value="P:fatty acid metabolic process"/>
    <property type="evidence" value="ECO:0007669"/>
    <property type="project" value="UniProtKB-KW"/>
</dbReference>
<dbReference type="EMBL" id="FNYH01000009">
    <property type="protein sequence ID" value="SEI75671.1"/>
    <property type="molecule type" value="Genomic_DNA"/>
</dbReference>
<dbReference type="PANTHER" id="PTHR43602">
    <property type="match status" value="1"/>
</dbReference>
<dbReference type="InterPro" id="IPR052377">
    <property type="entry name" value="Mitochondrial_ECH-domain"/>
</dbReference>
<dbReference type="Gene3D" id="3.90.226.10">
    <property type="entry name" value="2-enoyl-CoA Hydratase, Chain A, domain 1"/>
    <property type="match status" value="1"/>
</dbReference>
<gene>
    <name evidence="7" type="ORF">SAMN05421831_10982</name>
</gene>
<proteinExistence type="inferred from homology"/>
<keyword evidence="2" id="KW-0276">Fatty acid metabolism</keyword>
<sequence>MSPQPQWVLTQTQDHICTLTLNRPQAYNALSNPLMQTLLNTLRTLANQKDCRVIIIKGEGRGFCAGHDLKELTETKRDTDYYQQTFSLCSELMQQIQRQPQPVIAQVHGIATAAGCQLVASCDLAIADTQTRFATPGVNIGLFCSTPMVALSRTLSKKHALEMLLLGDMISAQDAYRMGLVNLVVEPDDLEQQVQTWAQKLAGKSAYTLKVGKEAFYRQAEMPIADAYRYCSQVMTNNIQAKDAREGIGALLEKRTPHWSHSA</sequence>
<dbReference type="InterPro" id="IPR014748">
    <property type="entry name" value="Enoyl-CoA_hydra_C"/>
</dbReference>
<dbReference type="CDD" id="cd06558">
    <property type="entry name" value="crotonase-like"/>
    <property type="match status" value="1"/>
</dbReference>
<evidence type="ECO:0000256" key="1">
    <source>
        <dbReference type="ARBA" id="ARBA00005254"/>
    </source>
</evidence>
<dbReference type="InterPro" id="IPR029045">
    <property type="entry name" value="ClpP/crotonase-like_dom_sf"/>
</dbReference>
<evidence type="ECO:0000256" key="6">
    <source>
        <dbReference type="ARBA" id="ARBA00040545"/>
    </source>
</evidence>
<dbReference type="AlphaFoldDB" id="A0A1H6T6L6"/>
<dbReference type="STRING" id="64971.SAMN05421831_10982"/>
<dbReference type="GO" id="GO:0016836">
    <property type="term" value="F:hydro-lyase activity"/>
    <property type="evidence" value="ECO:0007669"/>
    <property type="project" value="TreeGrafter"/>
</dbReference>
<dbReference type="InterPro" id="IPR001753">
    <property type="entry name" value="Enoyl-CoA_hydra/iso"/>
</dbReference>
<organism evidence="7 8">
    <name type="scientific">Allopseudospirillum japonicum</name>
    <dbReference type="NCBI Taxonomy" id="64971"/>
    <lineage>
        <taxon>Bacteria</taxon>
        <taxon>Pseudomonadati</taxon>
        <taxon>Pseudomonadota</taxon>
        <taxon>Gammaproteobacteria</taxon>
        <taxon>Oceanospirillales</taxon>
        <taxon>Oceanospirillaceae</taxon>
        <taxon>Allopseudospirillum</taxon>
    </lineage>
</organism>
<comment type="function">
    <text evidence="5">May play a role in fatty acid biosynthesis and insulin sensitivity.</text>
</comment>
<evidence type="ECO:0000256" key="5">
    <source>
        <dbReference type="ARBA" id="ARBA00037410"/>
    </source>
</evidence>
<keyword evidence="8" id="KW-1185">Reference proteome</keyword>
<evidence type="ECO:0000313" key="8">
    <source>
        <dbReference type="Proteomes" id="UP000242999"/>
    </source>
</evidence>
<dbReference type="SUPFAM" id="SSF52096">
    <property type="entry name" value="ClpP/crotonase"/>
    <property type="match status" value="1"/>
</dbReference>
<evidence type="ECO:0000256" key="4">
    <source>
        <dbReference type="ARBA" id="ARBA00023098"/>
    </source>
</evidence>
<dbReference type="Pfam" id="PF00378">
    <property type="entry name" value="ECH_1"/>
    <property type="match status" value="1"/>
</dbReference>
<evidence type="ECO:0000256" key="2">
    <source>
        <dbReference type="ARBA" id="ARBA00022832"/>
    </source>
</evidence>
<dbReference type="OrthoDB" id="9807606at2"/>
<protein>
    <recommendedName>
        <fullName evidence="6">Enoyl-CoA hydratase domain-containing protein 3, mitochondrial</fullName>
    </recommendedName>
</protein>
<dbReference type="Gene3D" id="1.10.12.10">
    <property type="entry name" value="Lyase 2-enoyl-coa Hydratase, Chain A, domain 2"/>
    <property type="match status" value="1"/>
</dbReference>
<evidence type="ECO:0000256" key="3">
    <source>
        <dbReference type="ARBA" id="ARBA00022946"/>
    </source>
</evidence>
<dbReference type="NCBIfam" id="NF006008">
    <property type="entry name" value="PRK08139.1"/>
    <property type="match status" value="1"/>
</dbReference>
<keyword evidence="4" id="KW-0443">Lipid metabolism</keyword>
<reference evidence="8" key="1">
    <citation type="submission" date="2016-10" db="EMBL/GenBank/DDBJ databases">
        <authorList>
            <person name="Varghese N."/>
            <person name="Submissions S."/>
        </authorList>
    </citation>
    <scope>NUCLEOTIDE SEQUENCE [LARGE SCALE GENOMIC DNA]</scope>
    <source>
        <strain evidence="8">DSM 7165</strain>
    </source>
</reference>
<dbReference type="Proteomes" id="UP000242999">
    <property type="component" value="Unassembled WGS sequence"/>
</dbReference>
<dbReference type="PANTHER" id="PTHR43602:SF1">
    <property type="entry name" value="ENOYL-COA HYDRATASE DOMAIN-CONTAINING PROTEIN 3, MITOCHONDRIAL"/>
    <property type="match status" value="1"/>
</dbReference>
<dbReference type="RefSeq" id="WP_093310681.1">
    <property type="nucleotide sequence ID" value="NZ_FNYH01000009.1"/>
</dbReference>
<keyword evidence="3" id="KW-0809">Transit peptide</keyword>
<evidence type="ECO:0000313" key="7">
    <source>
        <dbReference type="EMBL" id="SEI75671.1"/>
    </source>
</evidence>
<name>A0A1H6T6L6_9GAMM</name>